<accession>A0A1B0DGM4</accession>
<dbReference type="VEuPathDB" id="VectorBase:PPAI007308"/>
<dbReference type="Pfam" id="PF14955">
    <property type="entry name" value="MRP-S24"/>
    <property type="match status" value="1"/>
</dbReference>
<evidence type="ECO:0000256" key="4">
    <source>
        <dbReference type="ARBA" id="ARBA00022980"/>
    </source>
</evidence>
<comment type="subcellular location">
    <subcellularLocation>
        <location evidence="1">Mitochondrion</location>
    </subcellularLocation>
</comment>
<evidence type="ECO:0000256" key="2">
    <source>
        <dbReference type="ARBA" id="ARBA00010761"/>
    </source>
</evidence>
<dbReference type="GO" id="GO:1990904">
    <property type="term" value="C:ribonucleoprotein complex"/>
    <property type="evidence" value="ECO:0007669"/>
    <property type="project" value="UniProtKB-KW"/>
</dbReference>
<protein>
    <submittedName>
        <fullName evidence="7">Uncharacterized protein</fullName>
    </submittedName>
</protein>
<keyword evidence="4" id="KW-0689">Ribosomal protein</keyword>
<keyword evidence="3" id="KW-0809">Transit peptide</keyword>
<name>A0A1B0DGM4_PHLPP</name>
<evidence type="ECO:0000256" key="6">
    <source>
        <dbReference type="ARBA" id="ARBA00023274"/>
    </source>
</evidence>
<evidence type="ECO:0000256" key="1">
    <source>
        <dbReference type="ARBA" id="ARBA00004173"/>
    </source>
</evidence>
<evidence type="ECO:0000256" key="5">
    <source>
        <dbReference type="ARBA" id="ARBA00023128"/>
    </source>
</evidence>
<dbReference type="GO" id="GO:0006412">
    <property type="term" value="P:translation"/>
    <property type="evidence" value="ECO:0007669"/>
    <property type="project" value="TreeGrafter"/>
</dbReference>
<dbReference type="Proteomes" id="UP000092462">
    <property type="component" value="Unassembled WGS sequence"/>
</dbReference>
<dbReference type="InterPro" id="IPR026146">
    <property type="entry name" value="Ribosomal_uS3m"/>
</dbReference>
<dbReference type="VEuPathDB" id="VectorBase:PPAPM1_005212"/>
<comment type="similarity">
    <text evidence="2">Belongs to the universal ribosomal protein uS3 family.</text>
</comment>
<dbReference type="EnsemblMetazoa" id="PPAI007308-RA">
    <property type="protein sequence ID" value="PPAI007308-PA"/>
    <property type="gene ID" value="PPAI007308"/>
</dbReference>
<evidence type="ECO:0000256" key="3">
    <source>
        <dbReference type="ARBA" id="ARBA00022946"/>
    </source>
</evidence>
<dbReference type="GO" id="GO:0005739">
    <property type="term" value="C:mitochondrion"/>
    <property type="evidence" value="ECO:0007669"/>
    <property type="project" value="UniProtKB-SubCell"/>
</dbReference>
<proteinExistence type="inferred from homology"/>
<evidence type="ECO:0000313" key="8">
    <source>
        <dbReference type="Proteomes" id="UP000092462"/>
    </source>
</evidence>
<keyword evidence="5" id="KW-0496">Mitochondrion</keyword>
<keyword evidence="6" id="KW-0687">Ribonucleoprotein</keyword>
<evidence type="ECO:0000313" key="7">
    <source>
        <dbReference type="EnsemblMetazoa" id="PPAI007308-PA"/>
    </source>
</evidence>
<dbReference type="EMBL" id="AJVK01060075">
    <property type="status" value="NOT_ANNOTATED_CDS"/>
    <property type="molecule type" value="Genomic_DNA"/>
</dbReference>
<dbReference type="PANTHER" id="PTHR21244">
    <property type="entry name" value="MITOCHONDRIAL 28S RIBOSOMAL PROTEIN S24"/>
    <property type="match status" value="1"/>
</dbReference>
<organism evidence="7 8">
    <name type="scientific">Phlebotomus papatasi</name>
    <name type="common">Sandfly</name>
    <dbReference type="NCBI Taxonomy" id="29031"/>
    <lineage>
        <taxon>Eukaryota</taxon>
        <taxon>Metazoa</taxon>
        <taxon>Ecdysozoa</taxon>
        <taxon>Arthropoda</taxon>
        <taxon>Hexapoda</taxon>
        <taxon>Insecta</taxon>
        <taxon>Pterygota</taxon>
        <taxon>Neoptera</taxon>
        <taxon>Endopterygota</taxon>
        <taxon>Diptera</taxon>
        <taxon>Nematocera</taxon>
        <taxon>Psychodoidea</taxon>
        <taxon>Psychodidae</taxon>
        <taxon>Phlebotomus</taxon>
        <taxon>Phlebotomus</taxon>
    </lineage>
</organism>
<dbReference type="GO" id="GO:0005840">
    <property type="term" value="C:ribosome"/>
    <property type="evidence" value="ECO:0007669"/>
    <property type="project" value="UniProtKB-KW"/>
</dbReference>
<reference evidence="7" key="1">
    <citation type="submission" date="2022-08" db="UniProtKB">
        <authorList>
            <consortium name="EnsemblMetazoa"/>
        </authorList>
    </citation>
    <scope>IDENTIFICATION</scope>
    <source>
        <strain evidence="7">Israel</strain>
    </source>
</reference>
<sequence length="126" mass="14345">MSSPLLTQLCQHGLMHRLTLGRCIHTSAALEKKVTGKYKISAKRDRPLTYEMSQKPQHIAVRKAWNSWNTSNLLDGLRSSETAVEDMFIRKFMIGTWHSLVLSEKSKLTAVKYSRKPVHHLTAVAD</sequence>
<dbReference type="AlphaFoldDB" id="A0A1B0DGM4"/>
<dbReference type="PANTHER" id="PTHR21244:SF1">
    <property type="entry name" value="SMALL RIBOSOMAL SUBUNIT PROTEIN US3M"/>
    <property type="match status" value="1"/>
</dbReference>
<keyword evidence="8" id="KW-1185">Reference proteome</keyword>